<comment type="caution">
    <text evidence="6">The sequence shown here is derived from an EMBL/GenBank/DDBJ whole genome shotgun (WGS) entry which is preliminary data.</text>
</comment>
<dbReference type="InterPro" id="IPR003593">
    <property type="entry name" value="AAA+_ATPase"/>
</dbReference>
<gene>
    <name evidence="6" type="ORF">E1269_00715</name>
</gene>
<accession>A0A4R5DNE7</accession>
<dbReference type="RefSeq" id="WP_131889963.1">
    <property type="nucleotide sequence ID" value="NZ_SMKZ01000001.1"/>
</dbReference>
<dbReference type="GO" id="GO:0016887">
    <property type="term" value="F:ATP hydrolysis activity"/>
    <property type="evidence" value="ECO:0007669"/>
    <property type="project" value="InterPro"/>
</dbReference>
<dbReference type="GO" id="GO:0015418">
    <property type="term" value="F:ABC-type quaternary ammonium compound transporting activity"/>
    <property type="evidence" value="ECO:0007669"/>
    <property type="project" value="UniProtKB-EC"/>
</dbReference>
<dbReference type="EMBL" id="SMKZ01000001">
    <property type="protein sequence ID" value="TDE15852.1"/>
    <property type="molecule type" value="Genomic_DNA"/>
</dbReference>
<dbReference type="FunFam" id="3.40.50.300:FF:000425">
    <property type="entry name" value="Probable ABC transporter, ATP-binding subunit"/>
    <property type="match status" value="1"/>
</dbReference>
<keyword evidence="7" id="KW-1185">Reference proteome</keyword>
<evidence type="ECO:0000313" key="6">
    <source>
        <dbReference type="EMBL" id="TDE15852.1"/>
    </source>
</evidence>
<dbReference type="InterPro" id="IPR017871">
    <property type="entry name" value="ABC_transporter-like_CS"/>
</dbReference>
<dbReference type="InterPro" id="IPR013611">
    <property type="entry name" value="Transp-assoc_OB_typ2"/>
</dbReference>
<evidence type="ECO:0000256" key="3">
    <source>
        <dbReference type="ARBA" id="ARBA00022840"/>
    </source>
</evidence>
<keyword evidence="1" id="KW-0813">Transport</keyword>
<dbReference type="PANTHER" id="PTHR42781:SF4">
    <property type="entry name" value="SPERMIDINE_PUTRESCINE IMPORT ATP-BINDING PROTEIN POTA"/>
    <property type="match status" value="1"/>
</dbReference>
<dbReference type="InParanoid" id="A0A4R5DNE7"/>
<dbReference type="GO" id="GO:0005524">
    <property type="term" value="F:ATP binding"/>
    <property type="evidence" value="ECO:0007669"/>
    <property type="project" value="UniProtKB-KW"/>
</dbReference>
<evidence type="ECO:0000256" key="2">
    <source>
        <dbReference type="ARBA" id="ARBA00022741"/>
    </source>
</evidence>
<dbReference type="Pfam" id="PF00005">
    <property type="entry name" value="ABC_tran"/>
    <property type="match status" value="1"/>
</dbReference>
<dbReference type="SMART" id="SM00382">
    <property type="entry name" value="AAA"/>
    <property type="match status" value="1"/>
</dbReference>
<dbReference type="InterPro" id="IPR012340">
    <property type="entry name" value="NA-bd_OB-fold"/>
</dbReference>
<keyword evidence="3 6" id="KW-0067">ATP-binding</keyword>
<dbReference type="SUPFAM" id="SSF50331">
    <property type="entry name" value="MOP-like"/>
    <property type="match status" value="1"/>
</dbReference>
<dbReference type="Pfam" id="PF08402">
    <property type="entry name" value="TOBE_2"/>
    <property type="match status" value="1"/>
</dbReference>
<reference evidence="6 7" key="1">
    <citation type="submission" date="2019-03" db="EMBL/GenBank/DDBJ databases">
        <title>Draft genome sequences of novel Actinobacteria.</title>
        <authorList>
            <person name="Sahin N."/>
            <person name="Ay H."/>
            <person name="Saygin H."/>
        </authorList>
    </citation>
    <scope>NUCLEOTIDE SEQUENCE [LARGE SCALE GENOMIC DNA]</scope>
    <source>
        <strain evidence="6 7">5K138</strain>
    </source>
</reference>
<evidence type="ECO:0000256" key="4">
    <source>
        <dbReference type="ARBA" id="ARBA00066388"/>
    </source>
</evidence>
<dbReference type="InterPro" id="IPR050093">
    <property type="entry name" value="ABC_SmlMolc_Importer"/>
</dbReference>
<evidence type="ECO:0000256" key="1">
    <source>
        <dbReference type="ARBA" id="ARBA00022448"/>
    </source>
</evidence>
<dbReference type="Proteomes" id="UP000294739">
    <property type="component" value="Unassembled WGS sequence"/>
</dbReference>
<evidence type="ECO:0000313" key="7">
    <source>
        <dbReference type="Proteomes" id="UP000294739"/>
    </source>
</evidence>
<dbReference type="OrthoDB" id="9802264at2"/>
<dbReference type="AlphaFoldDB" id="A0A4R5DNE7"/>
<name>A0A4R5DNE7_9ACTN</name>
<dbReference type="InterPro" id="IPR027417">
    <property type="entry name" value="P-loop_NTPase"/>
</dbReference>
<dbReference type="InterPro" id="IPR003439">
    <property type="entry name" value="ABC_transporter-like_ATP-bd"/>
</dbReference>
<dbReference type="SUPFAM" id="SSF52540">
    <property type="entry name" value="P-loop containing nucleoside triphosphate hydrolases"/>
    <property type="match status" value="1"/>
</dbReference>
<dbReference type="PANTHER" id="PTHR42781">
    <property type="entry name" value="SPERMIDINE/PUTRESCINE IMPORT ATP-BINDING PROTEIN POTA"/>
    <property type="match status" value="1"/>
</dbReference>
<proteinExistence type="predicted"/>
<protein>
    <recommendedName>
        <fullName evidence="4">ABC-type quaternary amine transporter</fullName>
        <ecNumber evidence="4">7.6.2.9</ecNumber>
    </recommendedName>
</protein>
<dbReference type="InterPro" id="IPR008995">
    <property type="entry name" value="Mo/tungstate-bd_C_term_dom"/>
</dbReference>
<dbReference type="GO" id="GO:0043190">
    <property type="term" value="C:ATP-binding cassette (ABC) transporter complex"/>
    <property type="evidence" value="ECO:0007669"/>
    <property type="project" value="InterPro"/>
</dbReference>
<dbReference type="PROSITE" id="PS50893">
    <property type="entry name" value="ABC_TRANSPORTER_2"/>
    <property type="match status" value="1"/>
</dbReference>
<dbReference type="EC" id="7.6.2.9" evidence="4"/>
<keyword evidence="2" id="KW-0547">Nucleotide-binding</keyword>
<feature type="domain" description="ABC transporter" evidence="5">
    <location>
        <begin position="4"/>
        <end position="234"/>
    </location>
</feature>
<dbReference type="Gene3D" id="2.40.50.140">
    <property type="entry name" value="Nucleic acid-binding proteins"/>
    <property type="match status" value="1"/>
</dbReference>
<dbReference type="PROSITE" id="PS00211">
    <property type="entry name" value="ABC_TRANSPORTER_1"/>
    <property type="match status" value="1"/>
</dbReference>
<sequence length="355" mass="38578">MSELVIEGLEIEYGRNVVVHGLDLRVESGEFVSLLGPSGSGKTSVLRAIGGYQAPSEGSIAIAGRDVTDVPPQGRDVGMVFQSLVLFPHMSVLRNVEFGLRTRKVRQPERRRRAMETLEMMQIAHLSERLPFQLSGGQQQRVALARALVVRPSLLLMDEPLGALDARLRLQMQVEIRALQHATGVTTIFVTHDQQEAMAMSDRVVVMRDGRIADQGGPEGLYREPRDRFTAEFMGLTSLLPVDVVRPAGDGARVRLAGTAHEFDATGSADPAGGEPTFVSLRPEDIHCTTQPVDGALTGKVMARTFRGVNTFVQVRVGDQTVLALQHRGQSLSEGAEVFVSWDAARARLVAGDAP</sequence>
<organism evidence="6 7">
    <name type="scientific">Jiangella asiatica</name>
    <dbReference type="NCBI Taxonomy" id="2530372"/>
    <lineage>
        <taxon>Bacteria</taxon>
        <taxon>Bacillati</taxon>
        <taxon>Actinomycetota</taxon>
        <taxon>Actinomycetes</taxon>
        <taxon>Jiangellales</taxon>
        <taxon>Jiangellaceae</taxon>
        <taxon>Jiangella</taxon>
    </lineage>
</organism>
<dbReference type="Gene3D" id="3.40.50.300">
    <property type="entry name" value="P-loop containing nucleotide triphosphate hydrolases"/>
    <property type="match status" value="1"/>
</dbReference>
<evidence type="ECO:0000259" key="5">
    <source>
        <dbReference type="PROSITE" id="PS50893"/>
    </source>
</evidence>